<comment type="caution">
    <text evidence="1">The sequence shown here is derived from an EMBL/GenBank/DDBJ whole genome shotgun (WGS) entry which is preliminary data.</text>
</comment>
<gene>
    <name evidence="1" type="ORF">L6164_028330</name>
</gene>
<evidence type="ECO:0000313" key="2">
    <source>
        <dbReference type="Proteomes" id="UP000828941"/>
    </source>
</evidence>
<organism evidence="1 2">
    <name type="scientific">Bauhinia variegata</name>
    <name type="common">Purple orchid tree</name>
    <name type="synonym">Phanera variegata</name>
    <dbReference type="NCBI Taxonomy" id="167791"/>
    <lineage>
        <taxon>Eukaryota</taxon>
        <taxon>Viridiplantae</taxon>
        <taxon>Streptophyta</taxon>
        <taxon>Embryophyta</taxon>
        <taxon>Tracheophyta</taxon>
        <taxon>Spermatophyta</taxon>
        <taxon>Magnoliopsida</taxon>
        <taxon>eudicotyledons</taxon>
        <taxon>Gunneridae</taxon>
        <taxon>Pentapetalae</taxon>
        <taxon>rosids</taxon>
        <taxon>fabids</taxon>
        <taxon>Fabales</taxon>
        <taxon>Fabaceae</taxon>
        <taxon>Cercidoideae</taxon>
        <taxon>Cercideae</taxon>
        <taxon>Bauhiniinae</taxon>
        <taxon>Bauhinia</taxon>
    </lineage>
</organism>
<dbReference type="EMBL" id="CM039436">
    <property type="protein sequence ID" value="KAI4315532.1"/>
    <property type="molecule type" value="Genomic_DNA"/>
</dbReference>
<accession>A0ACB9LXE4</accession>
<name>A0ACB9LXE4_BAUVA</name>
<keyword evidence="2" id="KW-1185">Reference proteome</keyword>
<dbReference type="Proteomes" id="UP000828941">
    <property type="component" value="Chromosome 11"/>
</dbReference>
<protein>
    <submittedName>
        <fullName evidence="1">Uncharacterized protein</fullName>
    </submittedName>
</protein>
<sequence>MGNCMETRTLTQETGDMQIKQQQQEEIEGWNELAKGDERGKSCLRLKVVLTREELKRLILQLNQKEGKGQGLNQILEEIERSRAKAEEWKPSLETILEVSELDA</sequence>
<evidence type="ECO:0000313" key="1">
    <source>
        <dbReference type="EMBL" id="KAI4315532.1"/>
    </source>
</evidence>
<proteinExistence type="predicted"/>
<reference evidence="1 2" key="1">
    <citation type="journal article" date="2022" name="DNA Res.">
        <title>Chromosomal-level genome assembly of the orchid tree Bauhinia variegata (Leguminosae; Cercidoideae) supports the allotetraploid origin hypothesis of Bauhinia.</title>
        <authorList>
            <person name="Zhong Y."/>
            <person name="Chen Y."/>
            <person name="Zheng D."/>
            <person name="Pang J."/>
            <person name="Liu Y."/>
            <person name="Luo S."/>
            <person name="Meng S."/>
            <person name="Qian L."/>
            <person name="Wei D."/>
            <person name="Dai S."/>
            <person name="Zhou R."/>
        </authorList>
    </citation>
    <scope>NUCLEOTIDE SEQUENCE [LARGE SCALE GENOMIC DNA]</scope>
    <source>
        <strain evidence="1">BV-YZ2020</strain>
    </source>
</reference>